<keyword evidence="4" id="KW-1185">Reference proteome</keyword>
<feature type="transmembrane region" description="Helical" evidence="1">
    <location>
        <begin position="141"/>
        <end position="158"/>
    </location>
</feature>
<evidence type="ECO:0000259" key="2">
    <source>
        <dbReference type="Pfam" id="PF02517"/>
    </source>
</evidence>
<dbReference type="OrthoDB" id="3034706at2"/>
<gene>
    <name evidence="3" type="ORF">PL8927_140134</name>
</gene>
<evidence type="ECO:0000313" key="3">
    <source>
        <dbReference type="EMBL" id="VXD11406.1"/>
    </source>
</evidence>
<keyword evidence="1" id="KW-1133">Transmembrane helix</keyword>
<dbReference type="PANTHER" id="PTHR39430:SF1">
    <property type="entry name" value="PROTEASE"/>
    <property type="match status" value="1"/>
</dbReference>
<dbReference type="EMBL" id="CZCU02000046">
    <property type="protein sequence ID" value="VXD11406.1"/>
    <property type="molecule type" value="Genomic_DNA"/>
</dbReference>
<feature type="transmembrane region" description="Helical" evidence="1">
    <location>
        <begin position="84"/>
        <end position="104"/>
    </location>
</feature>
<sequence>MLANAPTLIKIAIFFGVWMGLWMPIAVITALALNWRPPRPLNETQKLTLLAPLYGIAPLVLWKISQVEGRSFWDYGLAWRSEFFTSISIGFGLAVISLIVLFGFQFTLGWINWRQPHWGQSDQQSSGLNSDLPPENGWIRLGQKASILFPILLIALWISSTEELVFRGFLQKQLQQDYSGFVAAAIVSLIFALTHLIWEVRNTFPQLPGLGLMGMVLTFACFCNGGSLGLAIGLHAGWIWGISSLDTVVGVNPTGKVPEWVTGLAGKPLAGVLGIVMLLVVAGFLGIYFLSNFPVTF</sequence>
<proteinExistence type="predicted"/>
<keyword evidence="1" id="KW-0812">Transmembrane</keyword>
<feature type="transmembrane region" description="Helical" evidence="1">
    <location>
        <begin position="47"/>
        <end position="64"/>
    </location>
</feature>
<feature type="domain" description="CAAX prenyl protease 2/Lysostaphin resistance protein A-like" evidence="2">
    <location>
        <begin position="146"/>
        <end position="238"/>
    </location>
</feature>
<keyword evidence="1" id="KW-0472">Membrane</keyword>
<evidence type="ECO:0000313" key="4">
    <source>
        <dbReference type="Proteomes" id="UP000184550"/>
    </source>
</evidence>
<dbReference type="InterPro" id="IPR003675">
    <property type="entry name" value="Rce1/LyrA-like_dom"/>
</dbReference>
<reference evidence="3" key="1">
    <citation type="submission" date="2019-10" db="EMBL/GenBank/DDBJ databases">
        <authorList>
            <consortium name="Genoscope - CEA"/>
            <person name="William W."/>
        </authorList>
    </citation>
    <scope>NUCLEOTIDE SEQUENCE [LARGE SCALE GENOMIC DNA]</scope>
    <source>
        <strain evidence="3">BBR_PRJEB10992</strain>
    </source>
</reference>
<dbReference type="Pfam" id="PF02517">
    <property type="entry name" value="Rce1-like"/>
    <property type="match status" value="1"/>
</dbReference>
<feature type="transmembrane region" description="Helical" evidence="1">
    <location>
        <begin position="269"/>
        <end position="290"/>
    </location>
</feature>
<dbReference type="GO" id="GO:0080120">
    <property type="term" value="P:CAAX-box protein maturation"/>
    <property type="evidence" value="ECO:0007669"/>
    <property type="project" value="UniProtKB-ARBA"/>
</dbReference>
<dbReference type="Proteomes" id="UP000184550">
    <property type="component" value="Unassembled WGS sequence"/>
</dbReference>
<evidence type="ECO:0000256" key="1">
    <source>
        <dbReference type="SAM" id="Phobius"/>
    </source>
</evidence>
<dbReference type="RefSeq" id="WP_083617564.1">
    <property type="nucleotide sequence ID" value="NZ_LR734832.1"/>
</dbReference>
<protein>
    <recommendedName>
        <fullName evidence="2">CAAX prenyl protease 2/Lysostaphin resistance protein A-like domain-containing protein</fullName>
    </recommendedName>
</protein>
<dbReference type="AlphaFoldDB" id="A0A7Z9BJ87"/>
<feature type="transmembrane region" description="Helical" evidence="1">
    <location>
        <begin position="12"/>
        <end position="35"/>
    </location>
</feature>
<accession>A0A7Z9BJ87</accession>
<organism evidence="3 4">
    <name type="scientific">Planktothrix serta PCC 8927</name>
    <dbReference type="NCBI Taxonomy" id="671068"/>
    <lineage>
        <taxon>Bacteria</taxon>
        <taxon>Bacillati</taxon>
        <taxon>Cyanobacteriota</taxon>
        <taxon>Cyanophyceae</taxon>
        <taxon>Oscillatoriophycideae</taxon>
        <taxon>Oscillatoriales</taxon>
        <taxon>Microcoleaceae</taxon>
        <taxon>Planktothrix</taxon>
    </lineage>
</organism>
<dbReference type="PANTHER" id="PTHR39430">
    <property type="entry name" value="MEMBRANE-ASSOCIATED PROTEASE-RELATED"/>
    <property type="match status" value="1"/>
</dbReference>
<feature type="transmembrane region" description="Helical" evidence="1">
    <location>
        <begin position="210"/>
        <end position="240"/>
    </location>
</feature>
<comment type="caution">
    <text evidence="3">The sequence shown here is derived from an EMBL/GenBank/DDBJ whole genome shotgun (WGS) entry which is preliminary data.</text>
</comment>
<name>A0A7Z9BJ87_9CYAN</name>
<dbReference type="GO" id="GO:0004175">
    <property type="term" value="F:endopeptidase activity"/>
    <property type="evidence" value="ECO:0007669"/>
    <property type="project" value="UniProtKB-ARBA"/>
</dbReference>
<feature type="transmembrane region" description="Helical" evidence="1">
    <location>
        <begin position="178"/>
        <end position="198"/>
    </location>
</feature>